<name>A0A4Y2JPK9_ARAVE</name>
<proteinExistence type="predicted"/>
<accession>A0A4Y2JPK9</accession>
<dbReference type="EMBL" id="BGPR01191177">
    <property type="protein sequence ID" value="GBM91745.1"/>
    <property type="molecule type" value="Genomic_DNA"/>
</dbReference>
<dbReference type="Proteomes" id="UP000499080">
    <property type="component" value="Unassembled WGS sequence"/>
</dbReference>
<protein>
    <submittedName>
        <fullName evidence="1">Uncharacterized protein</fullName>
    </submittedName>
</protein>
<evidence type="ECO:0000313" key="2">
    <source>
        <dbReference type="Proteomes" id="UP000499080"/>
    </source>
</evidence>
<reference evidence="1 2" key="1">
    <citation type="journal article" date="2019" name="Sci. Rep.">
        <title>Orb-weaving spider Araneus ventricosus genome elucidates the spidroin gene catalogue.</title>
        <authorList>
            <person name="Kono N."/>
            <person name="Nakamura H."/>
            <person name="Ohtoshi R."/>
            <person name="Moran D.A.P."/>
            <person name="Shinohara A."/>
            <person name="Yoshida Y."/>
            <person name="Fujiwara M."/>
            <person name="Mori M."/>
            <person name="Tomita M."/>
            <person name="Arakawa K."/>
        </authorList>
    </citation>
    <scope>NUCLEOTIDE SEQUENCE [LARGE SCALE GENOMIC DNA]</scope>
</reference>
<keyword evidence="2" id="KW-1185">Reference proteome</keyword>
<organism evidence="1 2">
    <name type="scientific">Araneus ventricosus</name>
    <name type="common">Orbweaver spider</name>
    <name type="synonym">Epeira ventricosa</name>
    <dbReference type="NCBI Taxonomy" id="182803"/>
    <lineage>
        <taxon>Eukaryota</taxon>
        <taxon>Metazoa</taxon>
        <taxon>Ecdysozoa</taxon>
        <taxon>Arthropoda</taxon>
        <taxon>Chelicerata</taxon>
        <taxon>Arachnida</taxon>
        <taxon>Araneae</taxon>
        <taxon>Araneomorphae</taxon>
        <taxon>Entelegynae</taxon>
        <taxon>Araneoidea</taxon>
        <taxon>Araneidae</taxon>
        <taxon>Araneus</taxon>
    </lineage>
</organism>
<dbReference type="AlphaFoldDB" id="A0A4Y2JPK9"/>
<gene>
    <name evidence="1" type="ORF">AVEN_154561_1</name>
</gene>
<sequence length="300" mass="35882">MHEFSLEFAAFSGNVACFEYLKNFRNIENSYVDIIEKNFSSKEEDRRQPCFVFSEEKAELFHKYDEETLIQFLQWPLILMFVENPEGLWNLMSDLQKSVIFREIFYILFNENILLHPFRHRHRHGDCHIFGIDCLPIIPGMYRLDHLSTLFVDLWEISSDNYKSSFLNSWIFEIIENSRAQQEFRINFVATGLKDKLFQLFLSNGEMVLDLFETENMKESLRSLVAKHMPQHFEELDSRCISFIEKQAVQPEIIRKKMVKARDRILISSKRKTRLSNIVYPSHEKFFNYIKNVLFSSNRN</sequence>
<comment type="caution">
    <text evidence="1">The sequence shown here is derived from an EMBL/GenBank/DDBJ whole genome shotgun (WGS) entry which is preliminary data.</text>
</comment>
<evidence type="ECO:0000313" key="1">
    <source>
        <dbReference type="EMBL" id="GBM91745.1"/>
    </source>
</evidence>